<organism evidence="2 3">
    <name type="scientific">Romeriopsis navalis LEGE 11480</name>
    <dbReference type="NCBI Taxonomy" id="2777977"/>
    <lineage>
        <taxon>Bacteria</taxon>
        <taxon>Bacillati</taxon>
        <taxon>Cyanobacteriota</taxon>
        <taxon>Cyanophyceae</taxon>
        <taxon>Leptolyngbyales</taxon>
        <taxon>Leptolyngbyaceae</taxon>
        <taxon>Romeriopsis</taxon>
        <taxon>Romeriopsis navalis</taxon>
    </lineage>
</organism>
<dbReference type="EMBL" id="JADEXQ010000220">
    <property type="protein sequence ID" value="MBE9033493.1"/>
    <property type="molecule type" value="Genomic_DNA"/>
</dbReference>
<reference evidence="2" key="1">
    <citation type="submission" date="2020-10" db="EMBL/GenBank/DDBJ databases">
        <authorList>
            <person name="Castelo-Branco R."/>
            <person name="Eusebio N."/>
            <person name="Adriana R."/>
            <person name="Vieira A."/>
            <person name="Brugerolle De Fraissinette N."/>
            <person name="Rezende De Castro R."/>
            <person name="Schneider M.P."/>
            <person name="Vasconcelos V."/>
            <person name="Leao P.N."/>
        </authorList>
    </citation>
    <scope>NUCLEOTIDE SEQUENCE</scope>
    <source>
        <strain evidence="2">LEGE 11480</strain>
    </source>
</reference>
<sequence>MGIARSSYYYEARPADPEDAVLCRLLDEPYLQTPFYGSRRMTAHLRQLGYSVNRKRVQRLMRQMGLYAIYPKPKLS</sequence>
<dbReference type="Proteomes" id="UP000625316">
    <property type="component" value="Unassembled WGS sequence"/>
</dbReference>
<comment type="caution">
    <text evidence="2">The sequence shown here is derived from an EMBL/GenBank/DDBJ whole genome shotgun (WGS) entry which is preliminary data.</text>
</comment>
<evidence type="ECO:0000313" key="2">
    <source>
        <dbReference type="EMBL" id="MBE9033493.1"/>
    </source>
</evidence>
<gene>
    <name evidence="2" type="ORF">IQ266_27565</name>
</gene>
<evidence type="ECO:0000313" key="3">
    <source>
        <dbReference type="Proteomes" id="UP000625316"/>
    </source>
</evidence>
<keyword evidence="3" id="KW-1185">Reference proteome</keyword>
<evidence type="ECO:0000259" key="1">
    <source>
        <dbReference type="Pfam" id="PF13276"/>
    </source>
</evidence>
<dbReference type="RefSeq" id="WP_264328290.1">
    <property type="nucleotide sequence ID" value="NZ_JADEXQ010000220.1"/>
</dbReference>
<name>A0A928VRN2_9CYAN</name>
<feature type="domain" description="HTH-like" evidence="1">
    <location>
        <begin position="26"/>
        <end position="74"/>
    </location>
</feature>
<dbReference type="AlphaFoldDB" id="A0A928VRN2"/>
<accession>A0A928VRN2</accession>
<dbReference type="InterPro" id="IPR025948">
    <property type="entry name" value="HTH-like_dom"/>
</dbReference>
<proteinExistence type="predicted"/>
<protein>
    <submittedName>
        <fullName evidence="2">Transposase</fullName>
    </submittedName>
</protein>
<dbReference type="Pfam" id="PF13276">
    <property type="entry name" value="HTH_21"/>
    <property type="match status" value="1"/>
</dbReference>